<reference evidence="1" key="1">
    <citation type="submission" date="2023-10" db="EMBL/GenBank/DDBJ databases">
        <title>Genome assembly of Pristionchus species.</title>
        <authorList>
            <person name="Yoshida K."/>
            <person name="Sommer R.J."/>
        </authorList>
    </citation>
    <scope>NUCLEOTIDE SEQUENCE</scope>
    <source>
        <strain evidence="1">RS5133</strain>
    </source>
</reference>
<dbReference type="AlphaFoldDB" id="A0AAV5UZH9"/>
<dbReference type="PANTHER" id="PTHR36937">
    <property type="entry name" value="PROTEIN CBG20935-RELATED"/>
    <property type="match status" value="1"/>
</dbReference>
<keyword evidence="2" id="KW-1185">Reference proteome</keyword>
<name>A0AAV5UZH9_9BILA</name>
<sequence>ATELGISKKELRELCIRFAPIAQQQCSSKSIAPEYVDKCNGFQYDCRDYLIESKPLGAIANMFSSGVGMTSESWGINGIPYYPINEEGGIGGGDHGKLDFGSYGGGYSYNRGMRDLFTQSGEGGANWYEGVYGSKTGWSVPIAQGMGVEGGGGTMLTIPIKEGEFGKPMEASHGYHIGPYIGASEKVGLDWKDGGVSMNRGFAVPIAGVSVNTGTGFGFPGVGKIMEMWSALDPKAWTGPMMRRVAMSNGATSESTIYG</sequence>
<comment type="caution">
    <text evidence="1">The sequence shown here is derived from an EMBL/GenBank/DDBJ whole genome shotgun (WGS) entry which is preliminary data.</text>
</comment>
<proteinExistence type="predicted"/>
<evidence type="ECO:0000313" key="2">
    <source>
        <dbReference type="Proteomes" id="UP001432322"/>
    </source>
</evidence>
<accession>A0AAV5UZH9</accession>
<organism evidence="1 2">
    <name type="scientific">Pristionchus fissidentatus</name>
    <dbReference type="NCBI Taxonomy" id="1538716"/>
    <lineage>
        <taxon>Eukaryota</taxon>
        <taxon>Metazoa</taxon>
        <taxon>Ecdysozoa</taxon>
        <taxon>Nematoda</taxon>
        <taxon>Chromadorea</taxon>
        <taxon>Rhabditida</taxon>
        <taxon>Rhabditina</taxon>
        <taxon>Diplogasteromorpha</taxon>
        <taxon>Diplogasteroidea</taxon>
        <taxon>Neodiplogasteridae</taxon>
        <taxon>Pristionchus</taxon>
    </lineage>
</organism>
<dbReference type="PANTHER" id="PTHR36937:SF1">
    <property type="entry name" value="PEPTIDASE S1 DOMAIN-CONTAINING PROTEIN"/>
    <property type="match status" value="1"/>
</dbReference>
<evidence type="ECO:0000313" key="1">
    <source>
        <dbReference type="EMBL" id="GMT12461.1"/>
    </source>
</evidence>
<feature type="non-terminal residue" evidence="1">
    <location>
        <position position="1"/>
    </location>
</feature>
<gene>
    <name evidence="1" type="ORF">PFISCL1PPCAC_3758</name>
</gene>
<dbReference type="Proteomes" id="UP001432322">
    <property type="component" value="Unassembled WGS sequence"/>
</dbReference>
<dbReference type="EMBL" id="BTSY01000001">
    <property type="protein sequence ID" value="GMT12461.1"/>
    <property type="molecule type" value="Genomic_DNA"/>
</dbReference>
<protein>
    <submittedName>
        <fullName evidence="1">Uncharacterized protein</fullName>
    </submittedName>
</protein>